<sequence>MTSLKTARLGNVTRIVGGGTPTRSNSQYYDGSIPWVTPKDMKSWHIDGSQVKITDAGLANSAARLVPAQSILIVVRSGVLKHTVPVGLSQIPVAINQDMKALLCNPEVHPDYLARFIKGKSSQILSWVRATTADNFPVAKLQEMLVPLPPLAEQRRIAEVLDKADELRVKRREALSYLDNLTQSIFLDMFGDPRSNPRRLAVEAFGDLVNEFRYGTSNKSTNTGSPALRIPNVVNGTLDLENLKTVPVTPTEFDRLKLVNGDILFVRTNGNPDYVGRCAVFDEHLIRNTEFQTNDFIYASYLIRARVDQRRIHPVFAQTFMAAAAGRAALRDRCKTSAGQYNLNIENLGSVPVLVPPLAEQLDFVERIAKVEAAKSAQRVSLAELDALFASLQDRAFRGGL</sequence>
<dbReference type="InterPro" id="IPR052021">
    <property type="entry name" value="Type-I_RS_S_subunit"/>
</dbReference>
<dbReference type="PANTHER" id="PTHR30408">
    <property type="entry name" value="TYPE-1 RESTRICTION ENZYME ECOKI SPECIFICITY PROTEIN"/>
    <property type="match status" value="1"/>
</dbReference>
<proteinExistence type="inferred from homology"/>
<dbReference type="InterPro" id="IPR044946">
    <property type="entry name" value="Restrct_endonuc_typeI_TRD_sf"/>
</dbReference>
<dbReference type="PANTHER" id="PTHR30408:SF12">
    <property type="entry name" value="TYPE I RESTRICTION ENZYME MJAVIII SPECIFICITY SUBUNIT"/>
    <property type="match status" value="1"/>
</dbReference>
<dbReference type="Proteomes" id="UP000643165">
    <property type="component" value="Unassembled WGS sequence"/>
</dbReference>
<comment type="similarity">
    <text evidence="1">Belongs to the type-I restriction system S methylase family.</text>
</comment>
<dbReference type="InterPro" id="IPR000055">
    <property type="entry name" value="Restrct_endonuc_typeI_TRD"/>
</dbReference>
<name>A0ABQ4ITM0_9ACTN</name>
<dbReference type="Pfam" id="PF01420">
    <property type="entry name" value="Methylase_S"/>
    <property type="match status" value="1"/>
</dbReference>
<dbReference type="RefSeq" id="WP_275409284.1">
    <property type="nucleotide sequence ID" value="NZ_BOPB01000009.1"/>
</dbReference>
<dbReference type="CDD" id="cd17517">
    <property type="entry name" value="RMtype1_S_EcoKI_StySPI-TRD2-CR2_like"/>
    <property type="match status" value="1"/>
</dbReference>
<dbReference type="EMBL" id="BOPB01000009">
    <property type="protein sequence ID" value="GIJ21280.1"/>
    <property type="molecule type" value="Genomic_DNA"/>
</dbReference>
<accession>A0ABQ4ITM0</accession>
<keyword evidence="6" id="KW-1185">Reference proteome</keyword>
<evidence type="ECO:0000256" key="2">
    <source>
        <dbReference type="ARBA" id="ARBA00022747"/>
    </source>
</evidence>
<evidence type="ECO:0000256" key="1">
    <source>
        <dbReference type="ARBA" id="ARBA00010923"/>
    </source>
</evidence>
<evidence type="ECO:0000313" key="5">
    <source>
        <dbReference type="EMBL" id="GIJ21280.1"/>
    </source>
</evidence>
<dbReference type="CDD" id="cd17249">
    <property type="entry name" value="RMtype1_S_EcoR124I-TRD2-CR2_like"/>
    <property type="match status" value="1"/>
</dbReference>
<evidence type="ECO:0000313" key="6">
    <source>
        <dbReference type="Proteomes" id="UP000643165"/>
    </source>
</evidence>
<evidence type="ECO:0000256" key="3">
    <source>
        <dbReference type="ARBA" id="ARBA00023125"/>
    </source>
</evidence>
<dbReference type="Gene3D" id="3.90.220.20">
    <property type="entry name" value="DNA methylase specificity domains"/>
    <property type="match status" value="2"/>
</dbReference>
<keyword evidence="2" id="KW-0680">Restriction system</keyword>
<feature type="domain" description="Type I restriction modification DNA specificity" evidence="4">
    <location>
        <begin position="5"/>
        <end position="166"/>
    </location>
</feature>
<evidence type="ECO:0000259" key="4">
    <source>
        <dbReference type="Pfam" id="PF01420"/>
    </source>
</evidence>
<comment type="caution">
    <text evidence="5">The sequence shown here is derived from an EMBL/GenBank/DDBJ whole genome shotgun (WGS) entry which is preliminary data.</text>
</comment>
<keyword evidence="3" id="KW-0238">DNA-binding</keyword>
<dbReference type="SUPFAM" id="SSF116734">
    <property type="entry name" value="DNA methylase specificity domain"/>
    <property type="match status" value="2"/>
</dbReference>
<gene>
    <name evidence="5" type="primary">hsdS</name>
    <name evidence="5" type="ORF">Vlu01_19040</name>
</gene>
<protein>
    <submittedName>
        <fullName evidence="5">Restriction modification system S chain-like protein</fullName>
    </submittedName>
</protein>
<organism evidence="5 6">
    <name type="scientific">Micromonospora lutea</name>
    <dbReference type="NCBI Taxonomy" id="419825"/>
    <lineage>
        <taxon>Bacteria</taxon>
        <taxon>Bacillati</taxon>
        <taxon>Actinomycetota</taxon>
        <taxon>Actinomycetes</taxon>
        <taxon>Micromonosporales</taxon>
        <taxon>Micromonosporaceae</taxon>
        <taxon>Micromonospora</taxon>
    </lineage>
</organism>
<reference evidence="5 6" key="1">
    <citation type="submission" date="2021-01" db="EMBL/GenBank/DDBJ databases">
        <title>Whole genome shotgun sequence of Verrucosispora lutea NBRC 106530.</title>
        <authorList>
            <person name="Komaki H."/>
            <person name="Tamura T."/>
        </authorList>
    </citation>
    <scope>NUCLEOTIDE SEQUENCE [LARGE SCALE GENOMIC DNA]</scope>
    <source>
        <strain evidence="5 6">NBRC 106530</strain>
    </source>
</reference>